<name>W4P8W2_9BACE</name>
<dbReference type="EMBL" id="BAIQ01000028">
    <property type="protein sequence ID" value="GAE16170.1"/>
    <property type="molecule type" value="Genomic_DNA"/>
</dbReference>
<dbReference type="Proteomes" id="UP000018861">
    <property type="component" value="Unassembled WGS sequence"/>
</dbReference>
<dbReference type="AlphaFoldDB" id="W4P8W2"/>
<accession>W4P8W2</accession>
<proteinExistence type="predicted"/>
<evidence type="ECO:0000313" key="1">
    <source>
        <dbReference type="EMBL" id="GAE16170.1"/>
    </source>
</evidence>
<sequence length="83" mass="8616">MPGGSVTNVTTARFFGSLPIERGKAMQAAALPYRLDRPSARRMLTGLRALPAVSCRIGWVGGLPAGYSPACVCRSPPATVSVA</sequence>
<gene>
    <name evidence="1" type="ORF">JCM6292_2562</name>
</gene>
<comment type="caution">
    <text evidence="1">The sequence shown here is derived from an EMBL/GenBank/DDBJ whole genome shotgun (WGS) entry which is preliminary data.</text>
</comment>
<organism evidence="1 2">
    <name type="scientific">Bacteroides pyogenes JCM 6292</name>
    <dbReference type="NCBI Taxonomy" id="1235809"/>
    <lineage>
        <taxon>Bacteria</taxon>
        <taxon>Pseudomonadati</taxon>
        <taxon>Bacteroidota</taxon>
        <taxon>Bacteroidia</taxon>
        <taxon>Bacteroidales</taxon>
        <taxon>Bacteroidaceae</taxon>
        <taxon>Bacteroides</taxon>
    </lineage>
</organism>
<evidence type="ECO:0000313" key="2">
    <source>
        <dbReference type="Proteomes" id="UP000018861"/>
    </source>
</evidence>
<reference evidence="1 2" key="1">
    <citation type="journal article" date="2014" name="Genome Announc.">
        <title>Draft Genome Sequences of Three Strains of Bacteroides pyogenes Isolated from a Cat and Swine.</title>
        <authorList>
            <person name="Sakamoto M."/>
            <person name="Oshima K."/>
            <person name="Suda W."/>
            <person name="Kitamura K."/>
            <person name="Iida T."/>
            <person name="Hattori M."/>
            <person name="Ohkuma M."/>
        </authorList>
    </citation>
    <scope>NUCLEOTIDE SEQUENCE [LARGE SCALE GENOMIC DNA]</scope>
    <source>
        <strain evidence="1 2">JCM 6292</strain>
    </source>
</reference>
<protein>
    <submittedName>
        <fullName evidence="1">Uncharacterized protein</fullName>
    </submittedName>
</protein>